<gene>
    <name evidence="1" type="ORF">HNQ88_004040</name>
</gene>
<accession>A0AAE3XSU3</accession>
<protein>
    <submittedName>
        <fullName evidence="1">Uncharacterized protein</fullName>
    </submittedName>
</protein>
<dbReference type="Proteomes" id="UP001185092">
    <property type="component" value="Unassembled WGS sequence"/>
</dbReference>
<comment type="caution">
    <text evidence="1">The sequence shown here is derived from an EMBL/GenBank/DDBJ whole genome shotgun (WGS) entry which is preliminary data.</text>
</comment>
<organism evidence="1 2">
    <name type="scientific">Aureibacter tunicatorum</name>
    <dbReference type="NCBI Taxonomy" id="866807"/>
    <lineage>
        <taxon>Bacteria</taxon>
        <taxon>Pseudomonadati</taxon>
        <taxon>Bacteroidota</taxon>
        <taxon>Cytophagia</taxon>
        <taxon>Cytophagales</taxon>
        <taxon>Persicobacteraceae</taxon>
        <taxon>Aureibacter</taxon>
    </lineage>
</organism>
<dbReference type="EMBL" id="JAVDQD010000006">
    <property type="protein sequence ID" value="MDR6240964.1"/>
    <property type="molecule type" value="Genomic_DNA"/>
</dbReference>
<evidence type="ECO:0000313" key="1">
    <source>
        <dbReference type="EMBL" id="MDR6240964.1"/>
    </source>
</evidence>
<keyword evidence="2" id="KW-1185">Reference proteome</keyword>
<sequence length="153" mass="16308">MKKEVTDQMMDTGVKVALNIAGVSGGKLIKSMVPANFKLKKWVGGLMAVGALGLQTQIDSSEAKEVLTGLAIYGAIDQINQFIPESADGKPSALRKFVPALSGLSGDDQTYYGDEYADYEELPGDDEIDEALFLSEDHDGQGALMGTDDEAMI</sequence>
<dbReference type="AlphaFoldDB" id="A0AAE3XSU3"/>
<name>A0AAE3XSU3_9BACT</name>
<dbReference type="RefSeq" id="WP_309941360.1">
    <property type="nucleotide sequence ID" value="NZ_AP025305.1"/>
</dbReference>
<reference evidence="1" key="1">
    <citation type="submission" date="2023-07" db="EMBL/GenBank/DDBJ databases">
        <title>Genomic Encyclopedia of Type Strains, Phase IV (KMG-IV): sequencing the most valuable type-strain genomes for metagenomic binning, comparative biology and taxonomic classification.</title>
        <authorList>
            <person name="Goeker M."/>
        </authorList>
    </citation>
    <scope>NUCLEOTIDE SEQUENCE</scope>
    <source>
        <strain evidence="1">DSM 26174</strain>
    </source>
</reference>
<evidence type="ECO:0000313" key="2">
    <source>
        <dbReference type="Proteomes" id="UP001185092"/>
    </source>
</evidence>
<proteinExistence type="predicted"/>